<name>A0A8S1HSR2_9PELO</name>
<organism evidence="5 6">
    <name type="scientific">Caenorhabditis auriculariae</name>
    <dbReference type="NCBI Taxonomy" id="2777116"/>
    <lineage>
        <taxon>Eukaryota</taxon>
        <taxon>Metazoa</taxon>
        <taxon>Ecdysozoa</taxon>
        <taxon>Nematoda</taxon>
        <taxon>Chromadorea</taxon>
        <taxon>Rhabditida</taxon>
        <taxon>Rhabditina</taxon>
        <taxon>Rhabditomorpha</taxon>
        <taxon>Rhabditoidea</taxon>
        <taxon>Rhabditidae</taxon>
        <taxon>Peloderinae</taxon>
        <taxon>Caenorhabditis</taxon>
    </lineage>
</organism>
<feature type="domain" description="Menorin C-terminal" evidence="4">
    <location>
        <begin position="314"/>
        <end position="508"/>
    </location>
</feature>
<accession>A0A8S1HSR2</accession>
<comment type="caution">
    <text evidence="5">The sequence shown here is derived from an EMBL/GenBank/DDBJ whole genome shotgun (WGS) entry which is preliminary data.</text>
</comment>
<dbReference type="Proteomes" id="UP000835052">
    <property type="component" value="Unassembled WGS sequence"/>
</dbReference>
<feature type="signal peptide" evidence="2">
    <location>
        <begin position="1"/>
        <end position="19"/>
    </location>
</feature>
<protein>
    <submittedName>
        <fullName evidence="5">Uncharacterized protein</fullName>
    </submittedName>
</protein>
<evidence type="ECO:0000313" key="5">
    <source>
        <dbReference type="EMBL" id="CAD6197944.1"/>
    </source>
</evidence>
<keyword evidence="2" id="KW-0732">Signal</keyword>
<dbReference type="AlphaFoldDB" id="A0A8S1HSR2"/>
<dbReference type="Pfam" id="PF25161">
    <property type="entry name" value="Menorin_C"/>
    <property type="match status" value="1"/>
</dbReference>
<dbReference type="OrthoDB" id="413402at2759"/>
<gene>
    <name evidence="5" type="ORF">CAUJ_LOCUS13851</name>
</gene>
<feature type="domain" description="Menorin-like" evidence="3">
    <location>
        <begin position="43"/>
        <end position="291"/>
    </location>
</feature>
<evidence type="ECO:0000313" key="6">
    <source>
        <dbReference type="Proteomes" id="UP000835052"/>
    </source>
</evidence>
<dbReference type="PANTHER" id="PTHR21184">
    <property type="entry name" value="MENORIN (DENDRITIC BRANCHING PROTEIN)"/>
    <property type="match status" value="1"/>
</dbReference>
<proteinExistence type="inferred from homology"/>
<feature type="chain" id="PRO_5035858428" evidence="2">
    <location>
        <begin position="20"/>
        <end position="557"/>
    </location>
</feature>
<comment type="similarity">
    <text evidence="1">Belongs to the menorin family.</text>
</comment>
<evidence type="ECO:0000256" key="1">
    <source>
        <dbReference type="ARBA" id="ARBA00044953"/>
    </source>
</evidence>
<dbReference type="InterPro" id="IPR057489">
    <property type="entry name" value="Menorin_C"/>
</dbReference>
<dbReference type="Pfam" id="PF10223">
    <property type="entry name" value="Menorin_N"/>
    <property type="match status" value="1"/>
</dbReference>
<dbReference type="InterPro" id="IPR019356">
    <property type="entry name" value="Menorin_dom"/>
</dbReference>
<dbReference type="PANTHER" id="PTHR21184:SF6">
    <property type="entry name" value="CONSERVED PLASMA MEMBRANE PROTEIN"/>
    <property type="match status" value="1"/>
</dbReference>
<keyword evidence="6" id="KW-1185">Reference proteome</keyword>
<evidence type="ECO:0000259" key="4">
    <source>
        <dbReference type="Pfam" id="PF25161"/>
    </source>
</evidence>
<evidence type="ECO:0000256" key="2">
    <source>
        <dbReference type="SAM" id="SignalP"/>
    </source>
</evidence>
<evidence type="ECO:0000259" key="3">
    <source>
        <dbReference type="Pfam" id="PF10223"/>
    </source>
</evidence>
<dbReference type="GO" id="GO:0005615">
    <property type="term" value="C:extracellular space"/>
    <property type="evidence" value="ECO:0007669"/>
    <property type="project" value="TreeGrafter"/>
</dbReference>
<dbReference type="EMBL" id="CAJGYM010000110">
    <property type="protein sequence ID" value="CAD6197944.1"/>
    <property type="molecule type" value="Genomic_DNA"/>
</dbReference>
<reference evidence="5" key="1">
    <citation type="submission" date="2020-10" db="EMBL/GenBank/DDBJ databases">
        <authorList>
            <person name="Kikuchi T."/>
        </authorList>
    </citation>
    <scope>NUCLEOTIDE SEQUENCE</scope>
    <source>
        <strain evidence="5">NKZ352</strain>
    </source>
</reference>
<sequence>MTFVEAFLLIFVARHVVCADYGREMRATRMSVVDFWKNETMGDGLNIRVAHGVNSWPDLVDQLHEPFLNKSMMIEGDVFLQAHRRPRHRAIPVMRADTKMADRITFKEWLREVAIMKKAIKINFRSNEVVRPVLQDLYASQADPSSPILQYPVILHANVFRSPRSIEPEVDPNTFVERAKSLFPDATLSLGWTKQADFSHLNPKYKRLTWRQLLHILEYIAKLDQPVMLSVRLSVASQSKEQLLWLLGMDKSVSLLIWSDKEDKILDWEPIIELRRSTTKNRILYDLEAQHRKILQTVANEPIENAPSFSLSQWRAVEFDSASAMVSTVVRSEKGPAFLGEPTALLLSQIPPPKYPATQSIEGKVHFLPKAMAEDVNVDENSGMSIFLMDKVQELDSPKIRDALQVFVGYDGRVKIENAELKSMPYYESKSVGQLPLSECYSFKVTDKGWRVIADVWTIDCDGKEKRKKRHLKLELDTPFQKGRSLRNVVVTKSGDGAIDFLLDELRHSSAPFLPSLALITAFMVIIRGVPDDKRDLVCCTHHGVESNCELLQIAHN</sequence>